<reference evidence="1 2" key="1">
    <citation type="submission" date="2019-02" db="EMBL/GenBank/DDBJ databases">
        <title>Pedobacter sp. RP-1-14 sp. nov., isolated from Arctic soil.</title>
        <authorList>
            <person name="Dahal R.H."/>
        </authorList>
    </citation>
    <scope>NUCLEOTIDE SEQUENCE [LARGE SCALE GENOMIC DNA]</scope>
    <source>
        <strain evidence="1 2">RP-1-14</strain>
    </source>
</reference>
<dbReference type="InterPro" id="IPR011990">
    <property type="entry name" value="TPR-like_helical_dom_sf"/>
</dbReference>
<keyword evidence="2" id="KW-1185">Reference proteome</keyword>
<dbReference type="OrthoDB" id="9766256at2"/>
<sequence>MKRTYKIIIVSTLLMTTMFQSGCKKGWLDVNYNPRELTNTNATSNLLLPPLLEVAAAIPGEFEILSMWLGYWAGPTLPPALNLTNYTNVPSGSMPSQTLPFLEEKATALGQDFYLGIAKVLRAIAWSRCVDKLNDVPYSEAFKQAILRPKYDDGKSIYEDLMKQLTAASALIKNAEVSKNEKIAEADIMFHGDKVKWLQFINTLKLRLLIHQSNRPERAAYIASEIQTIKDQGSGFLPMGMDGAVNPGWGLNIKVSLYYGLYSSSNNRGGSRGDIFSGVNSVDFAHANEYGLNLLKADQDPRIGFIYSSVDVVLPAGAPDPFPQPAPNTFRGSRFGLPINSIQYPYQNRQYISAVGGSRNTDVVSAASAGIIKGNNMDAWVITSVENAFLQAEAVFRGWLTGDPEQAYKTALKESFRWLNVGGNKANPSLSDAIFDQWYTAQASNQRVNWTAAPDKYKLIMFQKYMALNGIDPIETWVDYRRNGRFPDVPVSVDPTRIGNTIPIRFVYTNDEIITNEANVKALGEINMFTGKIWWMP</sequence>
<accession>A0A4R0NQM4</accession>
<keyword evidence="1" id="KW-0449">Lipoprotein</keyword>
<dbReference type="EMBL" id="SJSL01000002">
    <property type="protein sequence ID" value="TCD01384.1"/>
    <property type="molecule type" value="Genomic_DNA"/>
</dbReference>
<dbReference type="AlphaFoldDB" id="A0A4R0NQM4"/>
<dbReference type="Pfam" id="PF12771">
    <property type="entry name" value="SusD-like_2"/>
    <property type="match status" value="1"/>
</dbReference>
<gene>
    <name evidence="1" type="ORF">EZ437_11600</name>
</gene>
<proteinExistence type="predicted"/>
<dbReference type="InterPro" id="IPR041662">
    <property type="entry name" value="SusD-like_2"/>
</dbReference>
<dbReference type="Proteomes" id="UP000293347">
    <property type="component" value="Unassembled WGS sequence"/>
</dbReference>
<dbReference type="Gene3D" id="1.25.40.390">
    <property type="match status" value="1"/>
</dbReference>
<evidence type="ECO:0000313" key="2">
    <source>
        <dbReference type="Proteomes" id="UP000293347"/>
    </source>
</evidence>
<evidence type="ECO:0000313" key="1">
    <source>
        <dbReference type="EMBL" id="TCD01384.1"/>
    </source>
</evidence>
<protein>
    <submittedName>
        <fullName evidence="1">SusD/RagB family nutrient-binding outer membrane lipoprotein</fullName>
    </submittedName>
</protein>
<organism evidence="1 2">
    <name type="scientific">Pedobacter psychroterrae</name>
    <dbReference type="NCBI Taxonomy" id="2530453"/>
    <lineage>
        <taxon>Bacteria</taxon>
        <taxon>Pseudomonadati</taxon>
        <taxon>Bacteroidota</taxon>
        <taxon>Sphingobacteriia</taxon>
        <taxon>Sphingobacteriales</taxon>
        <taxon>Sphingobacteriaceae</taxon>
        <taxon>Pedobacter</taxon>
    </lineage>
</organism>
<comment type="caution">
    <text evidence="1">The sequence shown here is derived from an EMBL/GenBank/DDBJ whole genome shotgun (WGS) entry which is preliminary data.</text>
</comment>
<dbReference type="RefSeq" id="WP_131596155.1">
    <property type="nucleotide sequence ID" value="NZ_SJSL01000002.1"/>
</dbReference>
<name>A0A4R0NQM4_9SPHI</name>
<dbReference type="SUPFAM" id="SSF48452">
    <property type="entry name" value="TPR-like"/>
    <property type="match status" value="1"/>
</dbReference>